<dbReference type="InterPro" id="IPR016064">
    <property type="entry name" value="NAD/diacylglycerol_kinase_sf"/>
</dbReference>
<dbReference type="EMBL" id="JACHNU010000001">
    <property type="protein sequence ID" value="MBB4660673.1"/>
    <property type="molecule type" value="Genomic_DNA"/>
</dbReference>
<dbReference type="Pfam" id="PF00781">
    <property type="entry name" value="DAGK_cat"/>
    <property type="match status" value="1"/>
</dbReference>
<protein>
    <submittedName>
        <fullName evidence="4">Diacylglycerol kinase family enzyme</fullName>
    </submittedName>
</protein>
<keyword evidence="4" id="KW-0418">Kinase</keyword>
<dbReference type="Proteomes" id="UP000585272">
    <property type="component" value="Unassembled WGS sequence"/>
</dbReference>
<evidence type="ECO:0000256" key="2">
    <source>
        <dbReference type="SAM" id="Phobius"/>
    </source>
</evidence>
<keyword evidence="4" id="KW-0808">Transferase</keyword>
<dbReference type="Gene3D" id="2.60.200.40">
    <property type="match status" value="1"/>
</dbReference>
<name>A0A840I8U9_9ACTN</name>
<gene>
    <name evidence="4" type="ORF">BDZ31_000246</name>
</gene>
<keyword evidence="2" id="KW-1133">Transmembrane helix</keyword>
<evidence type="ECO:0000256" key="1">
    <source>
        <dbReference type="SAM" id="MobiDB-lite"/>
    </source>
</evidence>
<dbReference type="PROSITE" id="PS50146">
    <property type="entry name" value="DAGK"/>
    <property type="match status" value="1"/>
</dbReference>
<accession>A0A840I8U9</accession>
<dbReference type="GO" id="GO:0016301">
    <property type="term" value="F:kinase activity"/>
    <property type="evidence" value="ECO:0007669"/>
    <property type="project" value="UniProtKB-KW"/>
</dbReference>
<dbReference type="RefSeq" id="WP_183338198.1">
    <property type="nucleotide sequence ID" value="NZ_JACHNU010000001.1"/>
</dbReference>
<dbReference type="InterPro" id="IPR017438">
    <property type="entry name" value="ATP-NAD_kinase_N"/>
</dbReference>
<dbReference type="AlphaFoldDB" id="A0A840I8U9"/>
<sequence length="449" mass="46626">MTARRLAALAALALGAGGLALALVVAVGAFPRGPVALACLALAATAAWYGLLRTGAVRAGGLALGLLGVGAAVALMARDRLVEEAVAVAALAAALALARRSFAGRARLPPRAAPRRPVLFFNPKSGGGKAARFALADEARARSIEPIELHPGDDLERLVRDAVAAGADALAMAGGDGSQAIVAAVAAEHDLPYACVPAGTRNHFALDLGVDRDDVVGALDAFVDGGERRVDLAEVNGRVFVNNVSLGLYAEAVQRGGYRDAKLRTLLDTIPATIGPDGAGLDLRWRGPGGTEHRAGAAILVSNNRYRLGRAIGSGTRPRIDDGLLGVTVVGRSIGRGGEGRLPQRPWREWSAPAFDVDADHVIPAGIDGEAARLHPPLRFRIRAGVLRVRVSRRHPGASPSAAMPEGLREGARALARIAAGRDDRHGGDASPDQPPPTKERRWRSSKSK</sequence>
<evidence type="ECO:0000313" key="5">
    <source>
        <dbReference type="Proteomes" id="UP000585272"/>
    </source>
</evidence>
<feature type="region of interest" description="Disordered" evidence="1">
    <location>
        <begin position="395"/>
        <end position="449"/>
    </location>
</feature>
<evidence type="ECO:0000313" key="4">
    <source>
        <dbReference type="EMBL" id="MBB4660673.1"/>
    </source>
</evidence>
<dbReference type="Gene3D" id="3.40.50.10330">
    <property type="entry name" value="Probable inorganic polyphosphate/atp-NAD kinase, domain 1"/>
    <property type="match status" value="1"/>
</dbReference>
<feature type="domain" description="DAGKc" evidence="3">
    <location>
        <begin position="112"/>
        <end position="239"/>
    </location>
</feature>
<proteinExistence type="predicted"/>
<feature type="transmembrane region" description="Helical" evidence="2">
    <location>
        <begin position="32"/>
        <end position="52"/>
    </location>
</feature>
<organism evidence="4 5">
    <name type="scientific">Conexibacter arvalis</name>
    <dbReference type="NCBI Taxonomy" id="912552"/>
    <lineage>
        <taxon>Bacteria</taxon>
        <taxon>Bacillati</taxon>
        <taxon>Actinomycetota</taxon>
        <taxon>Thermoleophilia</taxon>
        <taxon>Solirubrobacterales</taxon>
        <taxon>Conexibacteraceae</taxon>
        <taxon>Conexibacter</taxon>
    </lineage>
</organism>
<feature type="transmembrane region" description="Helical" evidence="2">
    <location>
        <begin position="59"/>
        <end position="78"/>
    </location>
</feature>
<keyword evidence="2" id="KW-0472">Membrane</keyword>
<keyword evidence="2" id="KW-0812">Transmembrane</keyword>
<keyword evidence="5" id="KW-1185">Reference proteome</keyword>
<comment type="caution">
    <text evidence="4">The sequence shown here is derived from an EMBL/GenBank/DDBJ whole genome shotgun (WGS) entry which is preliminary data.</text>
</comment>
<reference evidence="4 5" key="1">
    <citation type="submission" date="2020-08" db="EMBL/GenBank/DDBJ databases">
        <title>Genomic Encyclopedia of Archaeal and Bacterial Type Strains, Phase II (KMG-II): from individual species to whole genera.</title>
        <authorList>
            <person name="Goeker M."/>
        </authorList>
    </citation>
    <scope>NUCLEOTIDE SEQUENCE [LARGE SCALE GENOMIC DNA]</scope>
    <source>
        <strain evidence="4 5">DSM 23288</strain>
    </source>
</reference>
<evidence type="ECO:0000259" key="3">
    <source>
        <dbReference type="PROSITE" id="PS50146"/>
    </source>
</evidence>
<dbReference type="InterPro" id="IPR001206">
    <property type="entry name" value="Diacylglycerol_kinase_cat_dom"/>
</dbReference>
<dbReference type="SUPFAM" id="SSF111331">
    <property type="entry name" value="NAD kinase/diacylglycerol kinase-like"/>
    <property type="match status" value="1"/>
</dbReference>